<gene>
    <name evidence="2" type="ORF">SAMN02787144_1010218</name>
</gene>
<dbReference type="STRING" id="1893.SAMN02787144_1010218"/>
<dbReference type="RefSeq" id="WP_072486444.1">
    <property type="nucleotide sequence ID" value="NZ_CP109381.1"/>
</dbReference>
<accession>A0A1K2CDH1</accession>
<dbReference type="PROSITE" id="PS51186">
    <property type="entry name" value="GNAT"/>
    <property type="match status" value="1"/>
</dbReference>
<dbReference type="EMBL" id="FPJO01000010">
    <property type="protein sequence ID" value="SFY08444.1"/>
    <property type="molecule type" value="Genomic_DNA"/>
</dbReference>
<protein>
    <submittedName>
        <fullName evidence="2">Protein N-acetyltransferase, RimJ/RimL family</fullName>
    </submittedName>
</protein>
<reference evidence="2 3" key="1">
    <citation type="submission" date="2016-11" db="EMBL/GenBank/DDBJ databases">
        <authorList>
            <person name="Jaros S."/>
            <person name="Januszkiewicz K."/>
            <person name="Wedrychowicz H."/>
        </authorList>
    </citation>
    <scope>NUCLEOTIDE SEQUENCE [LARGE SCALE GENOMIC DNA]</scope>
    <source>
        <strain evidence="2 3">OK807</strain>
    </source>
</reference>
<dbReference type="Gene3D" id="3.40.630.30">
    <property type="match status" value="1"/>
</dbReference>
<evidence type="ECO:0000313" key="2">
    <source>
        <dbReference type="EMBL" id="SFY08444.1"/>
    </source>
</evidence>
<feature type="domain" description="N-acetyltransferase" evidence="1">
    <location>
        <begin position="11"/>
        <end position="168"/>
    </location>
</feature>
<keyword evidence="2" id="KW-0808">Transferase</keyword>
<dbReference type="Proteomes" id="UP000181909">
    <property type="component" value="Unassembled WGS sequence"/>
</dbReference>
<dbReference type="InterPro" id="IPR000182">
    <property type="entry name" value="GNAT_dom"/>
</dbReference>
<sequence length="178" mass="19472">MTTLALRTARLRLVPYTPADEEDFVALFQDTRVSRWMGEGPQTEAEDRALFGRIFSKVYAQDLFDVWAVRHEDRFVGHAEIKPSPEAGGHEIVYALAATAWGQGFGTEIAQALTGYGFDRLGLTEVHATVAAENAASLVLLERIGFRHVRDIAEDDGGTTRVLIRSLASEAAGAGQPR</sequence>
<dbReference type="GO" id="GO:0016747">
    <property type="term" value="F:acyltransferase activity, transferring groups other than amino-acyl groups"/>
    <property type="evidence" value="ECO:0007669"/>
    <property type="project" value="InterPro"/>
</dbReference>
<dbReference type="PANTHER" id="PTHR43792">
    <property type="entry name" value="GNAT FAMILY, PUTATIVE (AFU_ORTHOLOGUE AFUA_3G00765)-RELATED-RELATED"/>
    <property type="match status" value="1"/>
</dbReference>
<evidence type="ECO:0000259" key="1">
    <source>
        <dbReference type="PROSITE" id="PS51186"/>
    </source>
</evidence>
<dbReference type="Pfam" id="PF13302">
    <property type="entry name" value="Acetyltransf_3"/>
    <property type="match status" value="1"/>
</dbReference>
<dbReference type="AlphaFoldDB" id="A0A1K2CDH1"/>
<dbReference type="OrthoDB" id="3533156at2"/>
<name>A0A1K2CDH1_STRAR</name>
<dbReference type="PANTHER" id="PTHR43792:SF1">
    <property type="entry name" value="N-ACETYLTRANSFERASE DOMAIN-CONTAINING PROTEIN"/>
    <property type="match status" value="1"/>
</dbReference>
<dbReference type="InterPro" id="IPR016181">
    <property type="entry name" value="Acyl_CoA_acyltransferase"/>
</dbReference>
<organism evidence="2 3">
    <name type="scientific">Streptomyces atratus</name>
    <dbReference type="NCBI Taxonomy" id="1893"/>
    <lineage>
        <taxon>Bacteria</taxon>
        <taxon>Bacillati</taxon>
        <taxon>Actinomycetota</taxon>
        <taxon>Actinomycetes</taxon>
        <taxon>Kitasatosporales</taxon>
        <taxon>Streptomycetaceae</taxon>
        <taxon>Streptomyces</taxon>
    </lineage>
</organism>
<evidence type="ECO:0000313" key="3">
    <source>
        <dbReference type="Proteomes" id="UP000181909"/>
    </source>
</evidence>
<dbReference type="InterPro" id="IPR051531">
    <property type="entry name" value="N-acetyltransferase"/>
</dbReference>
<proteinExistence type="predicted"/>
<dbReference type="SUPFAM" id="SSF55729">
    <property type="entry name" value="Acyl-CoA N-acyltransferases (Nat)"/>
    <property type="match status" value="1"/>
</dbReference>